<dbReference type="InterPro" id="IPR013106">
    <property type="entry name" value="Ig_V-set"/>
</dbReference>
<dbReference type="GeneTree" id="ENSGT01150000286907"/>
<dbReference type="Ensembl" id="ENSACAT00000027982.3">
    <property type="protein sequence ID" value="ENSACAP00000018977.2"/>
    <property type="gene ID" value="ENSACAG00000026959.3"/>
</dbReference>
<feature type="domain" description="Ig-like" evidence="10">
    <location>
        <begin position="299"/>
        <end position="378"/>
    </location>
</feature>
<dbReference type="GeneID" id="103279948"/>
<gene>
    <name evidence="11" type="primary">LOC103279948</name>
</gene>
<dbReference type="Bgee" id="ENSACAG00000026959">
    <property type="expression patterns" value="Expressed in adrenal gland and 2 other cell types or tissues"/>
</dbReference>
<keyword evidence="6 9" id="KW-0472">Membrane</keyword>
<dbReference type="InterPro" id="IPR051036">
    <property type="entry name" value="SIGLEC"/>
</dbReference>
<feature type="transmembrane region" description="Helical" evidence="9">
    <location>
        <begin position="495"/>
        <end position="517"/>
    </location>
</feature>
<evidence type="ECO:0000313" key="11">
    <source>
        <dbReference type="Ensembl" id="ENSACAP00000018977.2"/>
    </source>
</evidence>
<dbReference type="SMART" id="SM00409">
    <property type="entry name" value="IG"/>
    <property type="match status" value="3"/>
</dbReference>
<reference evidence="11" key="2">
    <citation type="submission" date="2025-08" db="UniProtKB">
        <authorList>
            <consortium name="Ensembl"/>
        </authorList>
    </citation>
    <scope>IDENTIFICATION</scope>
</reference>
<dbReference type="GO" id="GO:0007155">
    <property type="term" value="P:cell adhesion"/>
    <property type="evidence" value="ECO:0000318"/>
    <property type="project" value="GO_Central"/>
</dbReference>
<dbReference type="GO" id="GO:0005886">
    <property type="term" value="C:plasma membrane"/>
    <property type="evidence" value="ECO:0000318"/>
    <property type="project" value="GO_Central"/>
</dbReference>
<dbReference type="InterPro" id="IPR003599">
    <property type="entry name" value="Ig_sub"/>
</dbReference>
<dbReference type="InterPro" id="IPR007110">
    <property type="entry name" value="Ig-like_dom"/>
</dbReference>
<dbReference type="SUPFAM" id="SSF48726">
    <property type="entry name" value="Immunoglobulin"/>
    <property type="match status" value="4"/>
</dbReference>
<evidence type="ECO:0000256" key="1">
    <source>
        <dbReference type="ARBA" id="ARBA00004479"/>
    </source>
</evidence>
<feature type="region of interest" description="Disordered" evidence="8">
    <location>
        <begin position="562"/>
        <end position="586"/>
    </location>
</feature>
<reference evidence="11" key="3">
    <citation type="submission" date="2025-09" db="UniProtKB">
        <authorList>
            <consortium name="Ensembl"/>
        </authorList>
    </citation>
    <scope>IDENTIFICATION</scope>
</reference>
<dbReference type="SMART" id="SM00408">
    <property type="entry name" value="IGc2"/>
    <property type="match status" value="2"/>
</dbReference>
<dbReference type="CDD" id="cd00096">
    <property type="entry name" value="Ig"/>
    <property type="match status" value="1"/>
</dbReference>
<dbReference type="Proteomes" id="UP000001646">
    <property type="component" value="Unplaced"/>
</dbReference>
<sequence length="624" mass="69386">MIPKYGRAWQGVVLPSKKKNLVSPLVTQIILILAFCCKGMLSQQGSSFTLTVARYVTVQRNSCVHIGCQFTYQIHDRRETLSAYWFKIHAEKKTCQNGKCIPGFLVATTNGKRMVEESAKNRFHFIGDPNQGNCSLIIMNAKAEDEGEYFLRIEGNRGLGYSYVDSSGYTQPSISLKDQPRDVQITWSINDVSRQQGTTGPILAQEGDAVKLMCAAESNPDSFLNWKKGNNVLPAQGGIYMISQIKPEDTGEYQCQAKNQFGSAGQTILVTVQYSPRNVTFSITRISRRDPDLSQGFPPEVAHGNKLMAQEGESLRILCQVDSNPSASTHWINPSGKTLKHDSLLELTELTVEDEGGYVCHAENIINSAQKTFQLYVAYAPKLTENPQRNATCWHQDNSFFCHCSFMAQPPPQVQWQVDGETITEKKSNKNQKVTSLIQKNVVTSTLNWTGNLEVEHNIVCLGHNSFGTYRMQLPFSALGASITTESYTGSPATVLISGLCGALLGVGFFMLGLCLLKFYRRKSPPKASCEEMVDPTNSGYLKPSNNSLIYSNILPIGQRTPHVGQPKTPRQKNVKQEQIPKVPDLTRNTVDEVHYAALEFKNSNLSPPIAEEETVEYSAVRRK</sequence>
<evidence type="ECO:0000313" key="12">
    <source>
        <dbReference type="Proteomes" id="UP000001646"/>
    </source>
</evidence>
<dbReference type="InterPro" id="IPR003598">
    <property type="entry name" value="Ig_sub2"/>
</dbReference>
<feature type="domain" description="Ig-like" evidence="10">
    <location>
        <begin position="180"/>
        <end position="273"/>
    </location>
</feature>
<keyword evidence="12" id="KW-1185">Reference proteome</keyword>
<dbReference type="PANTHER" id="PTHR12035:SF125">
    <property type="entry name" value="SIALIC ACID-BINDING IG-LIKE LECTIN 5"/>
    <property type="match status" value="1"/>
</dbReference>
<dbReference type="STRING" id="28377.ENSACAP00000018977"/>
<comment type="similarity">
    <text evidence="7">Belongs to the immunoglobulin superfamily. SIGLEC (sialic acid binding Ig-like lectin) family.</text>
</comment>
<organism evidence="11 12">
    <name type="scientific">Anolis carolinensis</name>
    <name type="common">Green anole</name>
    <name type="synonym">American chameleon</name>
    <dbReference type="NCBI Taxonomy" id="28377"/>
    <lineage>
        <taxon>Eukaryota</taxon>
        <taxon>Metazoa</taxon>
        <taxon>Chordata</taxon>
        <taxon>Craniata</taxon>
        <taxon>Vertebrata</taxon>
        <taxon>Euteleostomi</taxon>
        <taxon>Lepidosauria</taxon>
        <taxon>Squamata</taxon>
        <taxon>Bifurcata</taxon>
        <taxon>Unidentata</taxon>
        <taxon>Episquamata</taxon>
        <taxon>Toxicofera</taxon>
        <taxon>Iguania</taxon>
        <taxon>Dactyloidae</taxon>
        <taxon>Anolis</taxon>
    </lineage>
</organism>
<dbReference type="eggNOG" id="ENOG502S41V">
    <property type="taxonomic scope" value="Eukaryota"/>
</dbReference>
<dbReference type="Gene3D" id="2.60.40.10">
    <property type="entry name" value="Immunoglobulins"/>
    <property type="match status" value="4"/>
</dbReference>
<keyword evidence="5 9" id="KW-1133">Transmembrane helix</keyword>
<evidence type="ECO:0000256" key="4">
    <source>
        <dbReference type="ARBA" id="ARBA00022889"/>
    </source>
</evidence>
<dbReference type="InterPro" id="IPR036179">
    <property type="entry name" value="Ig-like_dom_sf"/>
</dbReference>
<evidence type="ECO:0000256" key="6">
    <source>
        <dbReference type="ARBA" id="ARBA00023136"/>
    </source>
</evidence>
<evidence type="ECO:0000256" key="5">
    <source>
        <dbReference type="ARBA" id="ARBA00022989"/>
    </source>
</evidence>
<dbReference type="InParanoid" id="H9GRS6"/>
<dbReference type="GO" id="GO:0033691">
    <property type="term" value="F:sialic acid binding"/>
    <property type="evidence" value="ECO:0000318"/>
    <property type="project" value="GO_Central"/>
</dbReference>
<evidence type="ECO:0000256" key="3">
    <source>
        <dbReference type="ARBA" id="ARBA00022734"/>
    </source>
</evidence>
<dbReference type="Pfam" id="PF07686">
    <property type="entry name" value="V-set"/>
    <property type="match status" value="1"/>
</dbReference>
<evidence type="ECO:0000256" key="7">
    <source>
        <dbReference type="ARBA" id="ARBA00038361"/>
    </source>
</evidence>
<proteinExistence type="inferred from homology"/>
<comment type="subcellular location">
    <subcellularLocation>
        <location evidence="1">Membrane</location>
        <topology evidence="1">Single-pass type I membrane protein</topology>
    </subcellularLocation>
</comment>
<name>H9GRS6_ANOCA</name>
<dbReference type="OrthoDB" id="9047639at2759"/>
<evidence type="ECO:0000259" key="10">
    <source>
        <dbReference type="PROSITE" id="PS50835"/>
    </source>
</evidence>
<dbReference type="PROSITE" id="PS50835">
    <property type="entry name" value="IG_LIKE"/>
    <property type="match status" value="2"/>
</dbReference>
<dbReference type="InterPro" id="IPR013783">
    <property type="entry name" value="Ig-like_fold"/>
</dbReference>
<evidence type="ECO:0000256" key="2">
    <source>
        <dbReference type="ARBA" id="ARBA00022692"/>
    </source>
</evidence>
<keyword evidence="3" id="KW-0430">Lectin</keyword>
<reference evidence="11" key="1">
    <citation type="submission" date="2009-12" db="EMBL/GenBank/DDBJ databases">
        <title>The Genome Sequence of Anolis carolinensis (Green Anole Lizard).</title>
        <authorList>
            <consortium name="The Genome Sequencing Platform"/>
            <person name="Di Palma F."/>
            <person name="Alfoldi J."/>
            <person name="Heiman D."/>
            <person name="Young S."/>
            <person name="Grabherr M."/>
            <person name="Johnson J."/>
            <person name="Lander E.S."/>
            <person name="Lindblad-Toh K."/>
        </authorList>
    </citation>
    <scope>NUCLEOTIDE SEQUENCE [LARGE SCALE GENOMIC DNA]</scope>
    <source>
        <strain evidence="11">JBL SC #1</strain>
    </source>
</reference>
<dbReference type="Pfam" id="PF13927">
    <property type="entry name" value="Ig_3"/>
    <property type="match status" value="2"/>
</dbReference>
<dbReference type="PANTHER" id="PTHR12035">
    <property type="entry name" value="SIALIC ACID BINDING IMMUNOGLOBULIN-LIKE LECTIN"/>
    <property type="match status" value="1"/>
</dbReference>
<accession>H9GRS6</accession>
<dbReference type="AlphaFoldDB" id="H9GRS6"/>
<dbReference type="KEGG" id="acs:103279948"/>
<dbReference type="GO" id="GO:0030246">
    <property type="term" value="F:carbohydrate binding"/>
    <property type="evidence" value="ECO:0007669"/>
    <property type="project" value="UniProtKB-KW"/>
</dbReference>
<evidence type="ECO:0000256" key="9">
    <source>
        <dbReference type="SAM" id="Phobius"/>
    </source>
</evidence>
<keyword evidence="4" id="KW-0130">Cell adhesion</keyword>
<keyword evidence="2 9" id="KW-0812">Transmembrane</keyword>
<protein>
    <recommendedName>
        <fullName evidence="10">Ig-like domain-containing protein</fullName>
    </recommendedName>
</protein>
<dbReference type="HOGENOM" id="CLU_024444_5_1_1"/>
<evidence type="ECO:0000256" key="8">
    <source>
        <dbReference type="SAM" id="MobiDB-lite"/>
    </source>
</evidence>